<dbReference type="InterPro" id="IPR046342">
    <property type="entry name" value="CBS_dom_sf"/>
</dbReference>
<dbReference type="InterPro" id="IPR046348">
    <property type="entry name" value="SIS_dom_sf"/>
</dbReference>
<protein>
    <submittedName>
        <fullName evidence="10">KpsF/GutQ family sugar-phosphate isomerase</fullName>
    </submittedName>
</protein>
<name>A0A368JHF4_9BACT</name>
<dbReference type="NCBIfam" id="TIGR00393">
    <property type="entry name" value="kpsF"/>
    <property type="match status" value="1"/>
</dbReference>
<dbReference type="InterPro" id="IPR001347">
    <property type="entry name" value="SIS_dom"/>
</dbReference>
<evidence type="ECO:0000256" key="6">
    <source>
        <dbReference type="PIRSR" id="PIRSR004692-3"/>
    </source>
</evidence>
<evidence type="ECO:0000256" key="2">
    <source>
        <dbReference type="ARBA" id="ARBA00022737"/>
    </source>
</evidence>
<dbReference type="InterPro" id="IPR004800">
    <property type="entry name" value="KdsD/KpsF-type"/>
</dbReference>
<feature type="domain" description="CBS" evidence="8">
    <location>
        <begin position="274"/>
        <end position="325"/>
    </location>
</feature>
<dbReference type="PROSITE" id="PS51464">
    <property type="entry name" value="SIS"/>
    <property type="match status" value="1"/>
</dbReference>
<keyword evidence="2" id="KW-0677">Repeat</keyword>
<proteinExistence type="inferred from homology"/>
<dbReference type="GO" id="GO:0005975">
    <property type="term" value="P:carbohydrate metabolic process"/>
    <property type="evidence" value="ECO:0007669"/>
    <property type="project" value="InterPro"/>
</dbReference>
<evidence type="ECO:0000259" key="9">
    <source>
        <dbReference type="PROSITE" id="PS51464"/>
    </source>
</evidence>
<dbReference type="InterPro" id="IPR035474">
    <property type="entry name" value="SIS_Kpsf"/>
</dbReference>
<feature type="site" description="Catalytically relevant" evidence="6">
    <location>
        <position position="148"/>
    </location>
</feature>
<organism evidence="10 11">
    <name type="scientific">Larkinella punicea</name>
    <dbReference type="NCBI Taxonomy" id="2315727"/>
    <lineage>
        <taxon>Bacteria</taxon>
        <taxon>Pseudomonadati</taxon>
        <taxon>Bacteroidota</taxon>
        <taxon>Cytophagia</taxon>
        <taxon>Cytophagales</taxon>
        <taxon>Spirosomataceae</taxon>
        <taxon>Larkinella</taxon>
    </lineage>
</organism>
<evidence type="ECO:0000256" key="5">
    <source>
        <dbReference type="PIRSR" id="PIRSR004692-2"/>
    </source>
</evidence>
<feature type="site" description="Catalytically relevant" evidence="6">
    <location>
        <position position="55"/>
    </location>
</feature>
<dbReference type="Pfam" id="PF00571">
    <property type="entry name" value="CBS"/>
    <property type="match status" value="2"/>
</dbReference>
<dbReference type="PIRSF" id="PIRSF004692">
    <property type="entry name" value="KdsD_KpsF"/>
    <property type="match status" value="1"/>
</dbReference>
<accession>A0A368JHF4</accession>
<dbReference type="GO" id="GO:0097367">
    <property type="term" value="F:carbohydrate derivative binding"/>
    <property type="evidence" value="ECO:0007669"/>
    <property type="project" value="InterPro"/>
</dbReference>
<feature type="binding site" evidence="5">
    <location>
        <position position="78"/>
    </location>
    <ligand>
        <name>Zn(2+)</name>
        <dbReference type="ChEBI" id="CHEBI:29105"/>
    </ligand>
</feature>
<sequence length="325" mass="35031">MKLVKKNIQSTARNVLLAESEAIRQAMDCIDDQFEQIVETILQTSGRVVVTGIGKSAIIGQKIVATLNSTGTPSLFMHAADAIHGDLGMIQANDVVLCISKSGNTPEIKVLVPLLKRTGAKLIALASQTSSYLCVQADFVLKAYVEHEADPLNLVPTTSTTVALALGDALAVSLLNARGFTSQDFARFHPGGSLGKKLYLKVSDIYPHHEIPTVPLNATVHEVIIEMTSKRLGATAVADENGQLAGIVTDGDLRRMLNRFNTLDLGHLRACDIMTPSPLSIAPDEYATHALKIMQDRSITQLIVAVDNQIKGFIHLHDLLKEGLV</sequence>
<evidence type="ECO:0000256" key="3">
    <source>
        <dbReference type="ARBA" id="ARBA00023122"/>
    </source>
</evidence>
<dbReference type="PROSITE" id="PS51371">
    <property type="entry name" value="CBS"/>
    <property type="match status" value="2"/>
</dbReference>
<evidence type="ECO:0000259" key="8">
    <source>
        <dbReference type="PROSITE" id="PS51371"/>
    </source>
</evidence>
<dbReference type="GO" id="GO:0019146">
    <property type="term" value="F:arabinose-5-phosphate isomerase activity"/>
    <property type="evidence" value="ECO:0007669"/>
    <property type="project" value="UniProtKB-ARBA"/>
</dbReference>
<keyword evidence="5" id="KW-0479">Metal-binding</keyword>
<dbReference type="Gene3D" id="3.10.580.10">
    <property type="entry name" value="CBS-domain"/>
    <property type="match status" value="1"/>
</dbReference>
<dbReference type="SUPFAM" id="SSF53697">
    <property type="entry name" value="SIS domain"/>
    <property type="match status" value="1"/>
</dbReference>
<dbReference type="CDD" id="cd05014">
    <property type="entry name" value="SIS_Kpsf"/>
    <property type="match status" value="1"/>
</dbReference>
<feature type="site" description="Catalytically relevant" evidence="6">
    <location>
        <position position="189"/>
    </location>
</feature>
<dbReference type="RefSeq" id="WP_114408719.1">
    <property type="nucleotide sequence ID" value="NZ_QOWE01000023.1"/>
</dbReference>
<dbReference type="AlphaFoldDB" id="A0A368JHF4"/>
<comment type="similarity">
    <text evidence="1 4">Belongs to the SIS family. GutQ/KpsF subfamily.</text>
</comment>
<reference evidence="10 11" key="1">
    <citation type="submission" date="2018-07" db="EMBL/GenBank/DDBJ databases">
        <title>Genome analysis of Larkinella rosea.</title>
        <authorList>
            <person name="Zhou Z."/>
            <person name="Wang G."/>
        </authorList>
    </citation>
    <scope>NUCLEOTIDE SEQUENCE [LARGE SCALE GENOMIC DNA]</scope>
    <source>
        <strain evidence="11">zzj9</strain>
    </source>
</reference>
<feature type="site" description="Catalytically relevant" evidence="6">
    <location>
        <position position="107"/>
    </location>
</feature>
<evidence type="ECO:0000256" key="4">
    <source>
        <dbReference type="PIRNR" id="PIRNR004692"/>
    </source>
</evidence>
<feature type="domain" description="CBS" evidence="8">
    <location>
        <begin position="207"/>
        <end position="265"/>
    </location>
</feature>
<gene>
    <name evidence="10" type="ORF">DUE52_24555</name>
</gene>
<dbReference type="PANTHER" id="PTHR42745">
    <property type="match status" value="1"/>
</dbReference>
<dbReference type="GO" id="GO:0046872">
    <property type="term" value="F:metal ion binding"/>
    <property type="evidence" value="ECO:0007669"/>
    <property type="project" value="UniProtKB-KW"/>
</dbReference>
<comment type="caution">
    <text evidence="10">The sequence shown here is derived from an EMBL/GenBank/DDBJ whole genome shotgun (WGS) entry which is preliminary data.</text>
</comment>
<dbReference type="FunFam" id="3.40.50.10490:FF:000011">
    <property type="entry name" value="Arabinose 5-phosphate isomerase"/>
    <property type="match status" value="1"/>
</dbReference>
<keyword evidence="3 7" id="KW-0129">CBS domain</keyword>
<dbReference type="PANTHER" id="PTHR42745:SF1">
    <property type="entry name" value="ARABINOSE 5-PHOSPHATE ISOMERASE KDSD"/>
    <property type="match status" value="1"/>
</dbReference>
<feature type="domain" description="SIS" evidence="9">
    <location>
        <begin position="37"/>
        <end position="180"/>
    </location>
</feature>
<dbReference type="InterPro" id="IPR000644">
    <property type="entry name" value="CBS_dom"/>
</dbReference>
<dbReference type="InterPro" id="IPR050986">
    <property type="entry name" value="GutQ/KpsF_isomerases"/>
</dbReference>
<dbReference type="Proteomes" id="UP000253383">
    <property type="component" value="Unassembled WGS sequence"/>
</dbReference>
<keyword evidence="5" id="KW-0862">Zinc</keyword>
<dbReference type="Gene3D" id="3.40.50.10490">
    <property type="entry name" value="Glucose-6-phosphate isomerase like protein, domain 1"/>
    <property type="match status" value="1"/>
</dbReference>
<dbReference type="EMBL" id="QOWE01000023">
    <property type="protein sequence ID" value="RCR66972.1"/>
    <property type="molecule type" value="Genomic_DNA"/>
</dbReference>
<dbReference type="GO" id="GO:1901135">
    <property type="term" value="P:carbohydrate derivative metabolic process"/>
    <property type="evidence" value="ECO:0007669"/>
    <property type="project" value="InterPro"/>
</dbReference>
<evidence type="ECO:0000256" key="1">
    <source>
        <dbReference type="ARBA" id="ARBA00008165"/>
    </source>
</evidence>
<dbReference type="CDD" id="cd04604">
    <property type="entry name" value="CBS_pair_SIS_assoc"/>
    <property type="match status" value="1"/>
</dbReference>
<evidence type="ECO:0000313" key="10">
    <source>
        <dbReference type="EMBL" id="RCR66972.1"/>
    </source>
</evidence>
<keyword evidence="10" id="KW-0413">Isomerase</keyword>
<dbReference type="SMART" id="SM00116">
    <property type="entry name" value="CBS"/>
    <property type="match status" value="2"/>
</dbReference>
<evidence type="ECO:0000256" key="7">
    <source>
        <dbReference type="PROSITE-ProRule" id="PRU00703"/>
    </source>
</evidence>
<evidence type="ECO:0000313" key="11">
    <source>
        <dbReference type="Proteomes" id="UP000253383"/>
    </source>
</evidence>
<dbReference type="Pfam" id="PF01380">
    <property type="entry name" value="SIS"/>
    <property type="match status" value="1"/>
</dbReference>
<keyword evidence="11" id="KW-1185">Reference proteome</keyword>
<dbReference type="OrthoDB" id="9762536at2"/>